<feature type="transmembrane region" description="Helical" evidence="7">
    <location>
        <begin position="216"/>
        <end position="236"/>
    </location>
</feature>
<evidence type="ECO:0000256" key="7">
    <source>
        <dbReference type="RuleBase" id="RU363032"/>
    </source>
</evidence>
<dbReference type="CDD" id="cd06261">
    <property type="entry name" value="TM_PBP2"/>
    <property type="match status" value="1"/>
</dbReference>
<organism evidence="9 10">
    <name type="scientific">Anaeromonas frigoriresistens</name>
    <dbReference type="NCBI Taxonomy" id="2683708"/>
    <lineage>
        <taxon>Bacteria</taxon>
        <taxon>Bacillati</taxon>
        <taxon>Bacillota</taxon>
        <taxon>Tissierellia</taxon>
        <taxon>Tissierellales</taxon>
        <taxon>Thermohalobacteraceae</taxon>
        <taxon>Anaeromonas</taxon>
    </lineage>
</organism>
<dbReference type="SUPFAM" id="SSF161098">
    <property type="entry name" value="MetI-like"/>
    <property type="match status" value="1"/>
</dbReference>
<keyword evidence="6 7" id="KW-0472">Membrane</keyword>
<evidence type="ECO:0000313" key="9">
    <source>
        <dbReference type="EMBL" id="MBS4537265.1"/>
    </source>
</evidence>
<reference evidence="9" key="1">
    <citation type="submission" date="2019-12" db="EMBL/GenBank/DDBJ databases">
        <title>Clostridiaceae gen. nov. sp. nov., isolated from sediment in Xinjiang, China.</title>
        <authorList>
            <person name="Zhang R."/>
        </authorList>
    </citation>
    <scope>NUCLEOTIDE SEQUENCE</scope>
    <source>
        <strain evidence="9">D2Q-11</strain>
    </source>
</reference>
<keyword evidence="3" id="KW-1003">Cell membrane</keyword>
<comment type="similarity">
    <text evidence="7">Belongs to the binding-protein-dependent transport system permease family.</text>
</comment>
<proteinExistence type="inferred from homology"/>
<protein>
    <submittedName>
        <fullName evidence="9">ABC transporter permease</fullName>
    </submittedName>
</protein>
<dbReference type="PANTHER" id="PTHR30151:SF20">
    <property type="entry name" value="ABC TRANSPORTER PERMEASE PROTEIN HI_0355-RELATED"/>
    <property type="match status" value="1"/>
</dbReference>
<dbReference type="Proteomes" id="UP000724672">
    <property type="component" value="Unassembled WGS sequence"/>
</dbReference>
<evidence type="ECO:0000256" key="5">
    <source>
        <dbReference type="ARBA" id="ARBA00022989"/>
    </source>
</evidence>
<dbReference type="AlphaFoldDB" id="A0A942UTQ5"/>
<evidence type="ECO:0000256" key="4">
    <source>
        <dbReference type="ARBA" id="ARBA00022692"/>
    </source>
</evidence>
<evidence type="ECO:0000256" key="6">
    <source>
        <dbReference type="ARBA" id="ARBA00023136"/>
    </source>
</evidence>
<dbReference type="RefSeq" id="WP_203365196.1">
    <property type="nucleotide sequence ID" value="NZ_WSFT01000014.1"/>
</dbReference>
<sequence length="256" mass="28752">MKRWANIEDRVIPTIFFLILIFIWELIVRIGLVERFILPSPSDILKAFPKIHPDIWKHILTTIQEASIGFVIAIIFAIALAIIMDNVKLIKKAIYPLIIVSQTVPIIALAPLFSIWFGLGILPKVVVVILVCFFPILVSLIHGLESVDRDLLNLLKSMGASRFQIFKLVKFPASLVSFFSGLRIAATYSIMGAVIGEWLGGKSGLGVYMLRVKHSYALDKFFAVIVIIVVLSMILFKGITALQKILMPWEHSQNKK</sequence>
<evidence type="ECO:0000259" key="8">
    <source>
        <dbReference type="PROSITE" id="PS50928"/>
    </source>
</evidence>
<dbReference type="EMBL" id="WSFT01000014">
    <property type="protein sequence ID" value="MBS4537265.1"/>
    <property type="molecule type" value="Genomic_DNA"/>
</dbReference>
<feature type="transmembrane region" description="Helical" evidence="7">
    <location>
        <begin position="66"/>
        <end position="83"/>
    </location>
</feature>
<feature type="transmembrane region" description="Helical" evidence="7">
    <location>
        <begin position="12"/>
        <end position="32"/>
    </location>
</feature>
<dbReference type="InterPro" id="IPR000515">
    <property type="entry name" value="MetI-like"/>
</dbReference>
<dbReference type="Pfam" id="PF00528">
    <property type="entry name" value="BPD_transp_1"/>
    <property type="match status" value="1"/>
</dbReference>
<feature type="transmembrane region" description="Helical" evidence="7">
    <location>
        <begin position="125"/>
        <end position="147"/>
    </location>
</feature>
<keyword evidence="4 7" id="KW-0812">Transmembrane</keyword>
<evidence type="ECO:0000313" key="10">
    <source>
        <dbReference type="Proteomes" id="UP000724672"/>
    </source>
</evidence>
<name>A0A942UTQ5_9FIRM</name>
<dbReference type="PANTHER" id="PTHR30151">
    <property type="entry name" value="ALKANE SULFONATE ABC TRANSPORTER-RELATED, MEMBRANE SUBUNIT"/>
    <property type="match status" value="1"/>
</dbReference>
<dbReference type="Gene3D" id="1.10.3720.10">
    <property type="entry name" value="MetI-like"/>
    <property type="match status" value="1"/>
</dbReference>
<gene>
    <name evidence="9" type="ORF">GOQ27_02265</name>
</gene>
<evidence type="ECO:0000256" key="3">
    <source>
        <dbReference type="ARBA" id="ARBA00022475"/>
    </source>
</evidence>
<keyword evidence="5 7" id="KW-1133">Transmembrane helix</keyword>
<dbReference type="GO" id="GO:0005886">
    <property type="term" value="C:plasma membrane"/>
    <property type="evidence" value="ECO:0007669"/>
    <property type="project" value="UniProtKB-SubCell"/>
</dbReference>
<accession>A0A942UTQ5</accession>
<dbReference type="GO" id="GO:0055085">
    <property type="term" value="P:transmembrane transport"/>
    <property type="evidence" value="ECO:0007669"/>
    <property type="project" value="InterPro"/>
</dbReference>
<feature type="transmembrane region" description="Helical" evidence="7">
    <location>
        <begin position="168"/>
        <end position="196"/>
    </location>
</feature>
<comment type="caution">
    <text evidence="9">The sequence shown here is derived from an EMBL/GenBank/DDBJ whole genome shotgun (WGS) entry which is preliminary data.</text>
</comment>
<feature type="transmembrane region" description="Helical" evidence="7">
    <location>
        <begin position="95"/>
        <end position="119"/>
    </location>
</feature>
<keyword evidence="10" id="KW-1185">Reference proteome</keyword>
<dbReference type="InterPro" id="IPR035906">
    <property type="entry name" value="MetI-like_sf"/>
</dbReference>
<evidence type="ECO:0000256" key="1">
    <source>
        <dbReference type="ARBA" id="ARBA00004651"/>
    </source>
</evidence>
<feature type="domain" description="ABC transmembrane type-1" evidence="8">
    <location>
        <begin position="59"/>
        <end position="237"/>
    </location>
</feature>
<evidence type="ECO:0000256" key="2">
    <source>
        <dbReference type="ARBA" id="ARBA00022448"/>
    </source>
</evidence>
<dbReference type="PROSITE" id="PS50928">
    <property type="entry name" value="ABC_TM1"/>
    <property type="match status" value="1"/>
</dbReference>
<keyword evidence="2 7" id="KW-0813">Transport</keyword>
<comment type="subcellular location">
    <subcellularLocation>
        <location evidence="1 7">Cell membrane</location>
        <topology evidence="1 7">Multi-pass membrane protein</topology>
    </subcellularLocation>
</comment>